<organism evidence="2">
    <name type="scientific">Arundo donax</name>
    <name type="common">Giant reed</name>
    <name type="synonym">Donax arundinaceus</name>
    <dbReference type="NCBI Taxonomy" id="35708"/>
    <lineage>
        <taxon>Eukaryota</taxon>
        <taxon>Viridiplantae</taxon>
        <taxon>Streptophyta</taxon>
        <taxon>Embryophyta</taxon>
        <taxon>Tracheophyta</taxon>
        <taxon>Spermatophyta</taxon>
        <taxon>Magnoliopsida</taxon>
        <taxon>Liliopsida</taxon>
        <taxon>Poales</taxon>
        <taxon>Poaceae</taxon>
        <taxon>PACMAD clade</taxon>
        <taxon>Arundinoideae</taxon>
        <taxon>Arundineae</taxon>
        <taxon>Arundo</taxon>
    </lineage>
</organism>
<proteinExistence type="predicted"/>
<accession>A0A0A8ZUK6</accession>
<dbReference type="EMBL" id="GBRH01257435">
    <property type="protein sequence ID" value="JAD40460.1"/>
    <property type="molecule type" value="Transcribed_RNA"/>
</dbReference>
<evidence type="ECO:0000313" key="2">
    <source>
        <dbReference type="EMBL" id="JAD40460.1"/>
    </source>
</evidence>
<dbReference type="GO" id="GO:0016846">
    <property type="term" value="F:carbon-sulfur lyase activity"/>
    <property type="evidence" value="ECO:0007669"/>
    <property type="project" value="InterPro"/>
</dbReference>
<dbReference type="InterPro" id="IPR015424">
    <property type="entry name" value="PyrdxlP-dep_Trfase"/>
</dbReference>
<dbReference type="InterPro" id="IPR015422">
    <property type="entry name" value="PyrdxlP-dep_Trfase_small"/>
</dbReference>
<dbReference type="SUPFAM" id="SSF53383">
    <property type="entry name" value="PLP-dependent transferases"/>
    <property type="match status" value="1"/>
</dbReference>
<dbReference type="InterPro" id="IPR006948">
    <property type="entry name" value="Alliinase_C"/>
</dbReference>
<protein>
    <recommendedName>
        <fullName evidence="1">Alliinase C-terminal domain-containing protein</fullName>
    </recommendedName>
</protein>
<dbReference type="AlphaFoldDB" id="A0A0A8ZUK6"/>
<feature type="domain" description="Alliinase C-terminal" evidence="1">
    <location>
        <begin position="1"/>
        <end position="100"/>
    </location>
</feature>
<evidence type="ECO:0000259" key="1">
    <source>
        <dbReference type="Pfam" id="PF04864"/>
    </source>
</evidence>
<reference evidence="2" key="1">
    <citation type="submission" date="2014-09" db="EMBL/GenBank/DDBJ databases">
        <authorList>
            <person name="Magalhaes I.L.F."/>
            <person name="Oliveira U."/>
            <person name="Santos F.R."/>
            <person name="Vidigal T.H.D.A."/>
            <person name="Brescovit A.D."/>
            <person name="Santos A.J."/>
        </authorList>
    </citation>
    <scope>NUCLEOTIDE SEQUENCE</scope>
    <source>
        <tissue evidence="2">Shoot tissue taken approximately 20 cm above the soil surface</tissue>
    </source>
</reference>
<name>A0A0A8ZUK6_ARUDO</name>
<dbReference type="Gene3D" id="3.90.1150.10">
    <property type="entry name" value="Aspartate Aminotransferase, domain 1"/>
    <property type="match status" value="1"/>
</dbReference>
<dbReference type="Pfam" id="PF04864">
    <property type="entry name" value="Alliinase_C"/>
    <property type="match status" value="1"/>
</dbReference>
<reference evidence="2" key="2">
    <citation type="journal article" date="2015" name="Data Brief">
        <title>Shoot transcriptome of the giant reed, Arundo donax.</title>
        <authorList>
            <person name="Barrero R.A."/>
            <person name="Guerrero F.D."/>
            <person name="Moolhuijzen P."/>
            <person name="Goolsby J.A."/>
            <person name="Tidwell J."/>
            <person name="Bellgard S.E."/>
            <person name="Bellgard M.I."/>
        </authorList>
    </citation>
    <scope>NUCLEOTIDE SEQUENCE</scope>
    <source>
        <tissue evidence="2">Shoot tissue taken approximately 20 cm above the soil surface</tissue>
    </source>
</reference>
<sequence>MKTRWSKLKAVVSQSRRITLQKIPPQYCTYFKRIREPSPAYAWVKCEREEDENCHEVLLKAKIITRSGVVSEASSRYTRVSLLKTDDDFDMLLERITELVNAEKYSDTGSRSM</sequence>